<proteinExistence type="predicted"/>
<organism evidence="2 3">
    <name type="scientific">Favolaschia claudopus</name>
    <dbReference type="NCBI Taxonomy" id="2862362"/>
    <lineage>
        <taxon>Eukaryota</taxon>
        <taxon>Fungi</taxon>
        <taxon>Dikarya</taxon>
        <taxon>Basidiomycota</taxon>
        <taxon>Agaricomycotina</taxon>
        <taxon>Agaricomycetes</taxon>
        <taxon>Agaricomycetidae</taxon>
        <taxon>Agaricales</taxon>
        <taxon>Marasmiineae</taxon>
        <taxon>Mycenaceae</taxon>
        <taxon>Favolaschia</taxon>
    </lineage>
</organism>
<feature type="region of interest" description="Disordered" evidence="1">
    <location>
        <begin position="185"/>
        <end position="231"/>
    </location>
</feature>
<comment type="caution">
    <text evidence="2">The sequence shown here is derived from an EMBL/GenBank/DDBJ whole genome shotgun (WGS) entry which is preliminary data.</text>
</comment>
<name>A0AAW0CWW0_9AGAR</name>
<dbReference type="Proteomes" id="UP001362999">
    <property type="component" value="Unassembled WGS sequence"/>
</dbReference>
<keyword evidence="3" id="KW-1185">Reference proteome</keyword>
<dbReference type="EMBL" id="JAWWNJ010000013">
    <property type="protein sequence ID" value="KAK7042748.1"/>
    <property type="molecule type" value="Genomic_DNA"/>
</dbReference>
<gene>
    <name evidence="2" type="ORF">R3P38DRAFT_2892048</name>
</gene>
<evidence type="ECO:0000313" key="2">
    <source>
        <dbReference type="EMBL" id="KAK7042748.1"/>
    </source>
</evidence>
<protein>
    <submittedName>
        <fullName evidence="2">Uncharacterized protein</fullName>
    </submittedName>
</protein>
<sequence length="231" mass="25095">MAAPFDLKQVAKLFNDAITTIRDDTPDLEGEAVAWLKKARYKLMRDIETSFYELEKSIQAPLLRPAWAVDPASSLSLLTDCYPAILKPYYSQMGDNLLQLLKDCGFHHAVWSEGGGVMDDRFFFYISFPLQLTEAGTSPARQDEKTLYVEDEFSALAQGKADNHNTGSGNSLSGTRFGRLLIESREDNGAASGTEPTLGGGKNEGNGEQKSGADSTSEATPPESTPDLTAS</sequence>
<evidence type="ECO:0000313" key="3">
    <source>
        <dbReference type="Proteomes" id="UP001362999"/>
    </source>
</evidence>
<accession>A0AAW0CWW0</accession>
<dbReference type="AlphaFoldDB" id="A0AAW0CWW0"/>
<reference evidence="2 3" key="1">
    <citation type="journal article" date="2024" name="J Genomics">
        <title>Draft genome sequencing and assembly of Favolaschia claudopus CIRM-BRFM 2984 isolated from oak limbs.</title>
        <authorList>
            <person name="Navarro D."/>
            <person name="Drula E."/>
            <person name="Chaduli D."/>
            <person name="Cazenave R."/>
            <person name="Ahrendt S."/>
            <person name="Wang J."/>
            <person name="Lipzen A."/>
            <person name="Daum C."/>
            <person name="Barry K."/>
            <person name="Grigoriev I.V."/>
            <person name="Favel A."/>
            <person name="Rosso M.N."/>
            <person name="Martin F."/>
        </authorList>
    </citation>
    <scope>NUCLEOTIDE SEQUENCE [LARGE SCALE GENOMIC DNA]</scope>
    <source>
        <strain evidence="2 3">CIRM-BRFM 2984</strain>
    </source>
</reference>
<evidence type="ECO:0000256" key="1">
    <source>
        <dbReference type="SAM" id="MobiDB-lite"/>
    </source>
</evidence>